<reference evidence="7" key="1">
    <citation type="submission" date="2023-03" db="EMBL/GenBank/DDBJ databases">
        <authorList>
            <person name="Cremers G."/>
            <person name="Picone N."/>
        </authorList>
    </citation>
    <scope>NUCLEOTIDE SEQUENCE</scope>
    <source>
        <strain evidence="7">Sample_alias</strain>
    </source>
</reference>
<gene>
    <name evidence="7" type="ORF">MFUM_0156</name>
</gene>
<evidence type="ECO:0000259" key="6">
    <source>
        <dbReference type="PROSITE" id="PS50893"/>
    </source>
</evidence>
<keyword evidence="8" id="KW-1185">Reference proteome</keyword>
<feature type="domain" description="ABC transporter" evidence="6">
    <location>
        <begin position="3"/>
        <end position="239"/>
    </location>
</feature>
<dbReference type="InterPro" id="IPR027417">
    <property type="entry name" value="P-loop_NTPase"/>
</dbReference>
<dbReference type="InterPro" id="IPR003439">
    <property type="entry name" value="ABC_transporter-like_ATP-bd"/>
</dbReference>
<dbReference type="Pfam" id="PF00005">
    <property type="entry name" value="ABC_tran"/>
    <property type="match status" value="1"/>
</dbReference>
<dbReference type="InterPro" id="IPR017871">
    <property type="entry name" value="ABC_transporter-like_CS"/>
</dbReference>
<dbReference type="Gene3D" id="3.40.50.300">
    <property type="entry name" value="P-loop containing nucleotide triphosphate hydrolases"/>
    <property type="match status" value="1"/>
</dbReference>
<proteinExistence type="predicted"/>
<evidence type="ECO:0000256" key="1">
    <source>
        <dbReference type="ARBA" id="ARBA00022448"/>
    </source>
</evidence>
<evidence type="ECO:0000313" key="7">
    <source>
        <dbReference type="EMBL" id="CAI9084562.1"/>
    </source>
</evidence>
<dbReference type="EMBL" id="OX458932">
    <property type="protein sequence ID" value="CAI9084562.1"/>
    <property type="molecule type" value="Genomic_DNA"/>
</dbReference>
<dbReference type="PANTHER" id="PTHR42794:SF1">
    <property type="entry name" value="HEMIN IMPORT ATP-BINDING PROTEIN HMUV"/>
    <property type="match status" value="1"/>
</dbReference>
<dbReference type="RefSeq" id="WP_045086426.1">
    <property type="nucleotide sequence ID" value="NZ_JAHXRZ010000003.1"/>
</dbReference>
<keyword evidence="2" id="KW-0547">Nucleotide-binding</keyword>
<evidence type="ECO:0000256" key="3">
    <source>
        <dbReference type="ARBA" id="ARBA00022840"/>
    </source>
</evidence>
<evidence type="ECO:0000256" key="5">
    <source>
        <dbReference type="ARBA" id="ARBA00037066"/>
    </source>
</evidence>
<dbReference type="SUPFAM" id="SSF52540">
    <property type="entry name" value="P-loop containing nucleoside triphosphate hydrolases"/>
    <property type="match status" value="1"/>
</dbReference>
<dbReference type="PROSITE" id="PS00211">
    <property type="entry name" value="ABC_TRANSPORTER_1"/>
    <property type="match status" value="1"/>
</dbReference>
<accession>A0ABM9IAB4</accession>
<dbReference type="PANTHER" id="PTHR42794">
    <property type="entry name" value="HEMIN IMPORT ATP-BINDING PROTEIN HMUV"/>
    <property type="match status" value="1"/>
</dbReference>
<evidence type="ECO:0000256" key="4">
    <source>
        <dbReference type="ARBA" id="ARBA00022967"/>
    </source>
</evidence>
<protein>
    <submittedName>
        <fullName evidence="7">Uncharacterized ABC transporter ATP-binding protein HI_1272</fullName>
    </submittedName>
</protein>
<organism evidence="7 8">
    <name type="scientific">Candidatus Methylacidiphilum fumarolicum</name>
    <dbReference type="NCBI Taxonomy" id="591154"/>
    <lineage>
        <taxon>Bacteria</taxon>
        <taxon>Pseudomonadati</taxon>
        <taxon>Verrucomicrobiota</taxon>
        <taxon>Methylacidiphilae</taxon>
        <taxon>Methylacidiphilales</taxon>
        <taxon>Methylacidiphilaceae</taxon>
        <taxon>Methylacidiphilum (ex Ratnadevi et al. 2023)</taxon>
    </lineage>
</organism>
<dbReference type="CDD" id="cd03214">
    <property type="entry name" value="ABC_Iron-Siderophores_B12_Hemin"/>
    <property type="match status" value="1"/>
</dbReference>
<dbReference type="InterPro" id="IPR003593">
    <property type="entry name" value="AAA+_ATPase"/>
</dbReference>
<dbReference type="Proteomes" id="UP001161497">
    <property type="component" value="Chromosome"/>
</dbReference>
<evidence type="ECO:0000313" key="8">
    <source>
        <dbReference type="Proteomes" id="UP001161497"/>
    </source>
</evidence>
<sequence>MMLEAVEITYGYSRRKLILQGISLTLYPGEIIALLGPNGSGKSTLLRILAGVRRPLQGEVVFEGVPLSRIPPRILARRIAYLTQMHQAFLPYRVVELVRMGRIPHRSPFASFSSQDEAAVEGALHKLSIAHLRERPYAALSVGQRQLVQLARALAQSSKILILDEPMASLDYGNQWLFLQECEKLAREGYTILFSTHALDHALFGANRTILLRNGRLIAQGPPAKVLTKQLVAELFSIPPDHPYLRQFDSTIKQHA</sequence>
<dbReference type="SMART" id="SM00382">
    <property type="entry name" value="AAA"/>
    <property type="match status" value="1"/>
</dbReference>
<name>A0ABM9IAB4_9BACT</name>
<evidence type="ECO:0000256" key="2">
    <source>
        <dbReference type="ARBA" id="ARBA00022741"/>
    </source>
</evidence>
<dbReference type="PROSITE" id="PS50893">
    <property type="entry name" value="ABC_TRANSPORTER_2"/>
    <property type="match status" value="1"/>
</dbReference>
<keyword evidence="3 7" id="KW-0067">ATP-binding</keyword>
<comment type="function">
    <text evidence="5">Part of the ABC transporter complex HmuTUV involved in hemin import. Responsible for energy coupling to the transport system.</text>
</comment>
<keyword evidence="4" id="KW-1278">Translocase</keyword>
<dbReference type="GO" id="GO:0005524">
    <property type="term" value="F:ATP binding"/>
    <property type="evidence" value="ECO:0007669"/>
    <property type="project" value="UniProtKB-KW"/>
</dbReference>
<keyword evidence="1" id="KW-0813">Transport</keyword>